<dbReference type="InterPro" id="IPR012337">
    <property type="entry name" value="RNaseH-like_sf"/>
</dbReference>
<dbReference type="PANTHER" id="PTHR34614:SF2">
    <property type="entry name" value="TRANSPOSASE IS4-LIKE DOMAIN-CONTAINING PROTEIN"/>
    <property type="match status" value="1"/>
</dbReference>
<gene>
    <name evidence="2" type="ORF">FLX08_39705</name>
</gene>
<dbReference type="Proteomes" id="UP000316541">
    <property type="component" value="Unassembled WGS sequence"/>
</dbReference>
<accession>A0A544XME2</accession>
<dbReference type="Pfam" id="PF01609">
    <property type="entry name" value="DDE_Tnp_1"/>
    <property type="match status" value="1"/>
</dbReference>
<dbReference type="InterPro" id="IPR047654">
    <property type="entry name" value="IS1634_transpos"/>
</dbReference>
<reference evidence="2 3" key="1">
    <citation type="submission" date="2019-07" db="EMBL/GenBank/DDBJ databases">
        <title>Microbispora hainanensis DSM 45428.</title>
        <authorList>
            <person name="Thawai C."/>
        </authorList>
    </citation>
    <scope>NUCLEOTIDE SEQUENCE [LARGE SCALE GENOMIC DNA]</scope>
    <source>
        <strain evidence="2 3">DSM 45428</strain>
    </source>
</reference>
<dbReference type="PANTHER" id="PTHR34614">
    <property type="match status" value="1"/>
</dbReference>
<dbReference type="NCBIfam" id="NF033559">
    <property type="entry name" value="transpos_IS1634"/>
    <property type="match status" value="1"/>
</dbReference>
<dbReference type="EMBL" id="VIRM01000121">
    <property type="protein sequence ID" value="TQS05668.1"/>
    <property type="molecule type" value="Genomic_DNA"/>
</dbReference>
<evidence type="ECO:0000259" key="1">
    <source>
        <dbReference type="Pfam" id="PF01609"/>
    </source>
</evidence>
<dbReference type="GO" id="GO:0003677">
    <property type="term" value="F:DNA binding"/>
    <property type="evidence" value="ECO:0007669"/>
    <property type="project" value="InterPro"/>
</dbReference>
<evidence type="ECO:0000313" key="3">
    <source>
        <dbReference type="Proteomes" id="UP000316541"/>
    </source>
</evidence>
<dbReference type="SUPFAM" id="SSF53098">
    <property type="entry name" value="Ribonuclease H-like"/>
    <property type="match status" value="1"/>
</dbReference>
<proteinExistence type="predicted"/>
<comment type="caution">
    <text evidence="2">The sequence shown here is derived from an EMBL/GenBank/DDBJ whole genome shotgun (WGS) entry which is preliminary data.</text>
</comment>
<sequence>MHDAGMYLRKTQRRNRDGSVVRYLQLANNHRINGTTQAEVLVNLGREDNLDVDALRRLVASINRYLGDEDDASAPLGAEAGPLSVDSARPFGAIWLLDGLWRMLEIDKALAGVLGPRRFRTDVERVIFALVANRAIAPSSKLAAADWVTHTVAVPGLATMDKDQAMRAMDLLVSADAQGEVSRAVFFSAANLLNLEVDLIFFDTTSTYFERDGEAEADQDGGGVLRRFGHSKDHRRDLPQIVIGLAVTREGIPVRVWVWPGNTSDMTVIEQVKDDLRDWRLGRVVTVTDSGFSSRENMAYLQRAGGHYICGVKMREGSEQAAQALSRQGRYQQVRDNLRVKEVKLTSDPGRRWIICHNPVEAERDAARREAQLEAIRQELERIAAARAADVNKAQAKAARQGNKRISAKPGDAVHRKAECALRDHPSLGRWLKQHPSTGRLSIDAVKVKAEANLDGKYLIATSDPDLTPEDVALGYKNLLEAEAAFRTMKTTLDLRPVYHRLDERITAHVLLCWLALLLIRVAERRTGQTWRTINRELSRVHQVTLAGPAGRLTQTTKLTPAQAQLFKDCGIAPPPKMTGLQPAE</sequence>
<organism evidence="2 3">
    <name type="scientific">Microbispora hainanensis</name>
    <dbReference type="NCBI Taxonomy" id="568844"/>
    <lineage>
        <taxon>Bacteria</taxon>
        <taxon>Bacillati</taxon>
        <taxon>Actinomycetota</taxon>
        <taxon>Actinomycetes</taxon>
        <taxon>Streptosporangiales</taxon>
        <taxon>Streptosporangiaceae</taxon>
        <taxon>Microbispora</taxon>
    </lineage>
</organism>
<name>A0A544XME2_9ACTN</name>
<dbReference type="GO" id="GO:0006313">
    <property type="term" value="P:DNA transposition"/>
    <property type="evidence" value="ECO:0007669"/>
    <property type="project" value="InterPro"/>
</dbReference>
<feature type="domain" description="Transposase IS4-like" evidence="1">
    <location>
        <begin position="241"/>
        <end position="519"/>
    </location>
</feature>
<dbReference type="AlphaFoldDB" id="A0A544XME2"/>
<dbReference type="GO" id="GO:0004803">
    <property type="term" value="F:transposase activity"/>
    <property type="evidence" value="ECO:0007669"/>
    <property type="project" value="InterPro"/>
</dbReference>
<evidence type="ECO:0000313" key="2">
    <source>
        <dbReference type="EMBL" id="TQS05668.1"/>
    </source>
</evidence>
<dbReference type="InterPro" id="IPR002559">
    <property type="entry name" value="Transposase_11"/>
</dbReference>
<protein>
    <submittedName>
        <fullName evidence="2">IS1634 family transposase</fullName>
    </submittedName>
</protein>